<evidence type="ECO:0000256" key="4">
    <source>
        <dbReference type="ARBA" id="ARBA00022840"/>
    </source>
</evidence>
<dbReference type="CDD" id="cd00817">
    <property type="entry name" value="ValRS_core"/>
    <property type="match status" value="1"/>
</dbReference>
<sequence length="917" mass="103100">MEKLNSVYEPQAVEARLYSWWRDAGNFKPAPGADRPTYTVVLPPPNVTGRLHMGHALTATIEDTLVRWRRMCGDAALWLPGTDHAGISTQVMVERQLVKEGTSREQVGREEFVRRAWEWTREHGGIIDRQHEALGASLDWTRYRFTLDPISSRAVREAFVRLYEDGLVYRAFRLINWDHASQTALSDLEVEHRESDGSLWHLAYPVEDSSDVLVVATTRPETMLGDTAVAVHPDDPRYKHLIGRRVILPLTGRKVPIVADPILVDMNFGTGAVKVTPAHDFNDFEVGKRHDLELVVVIDRRGRLNENVPERFRGLTVAEGREAVVAALAEAGALIKVEPHKLNLGYSQRTGVVCEPLPSDQWFVRTGPLAEPTIEAVRSGRTKILPEHREGDYFRWMENIHDWCISRQLWWGHRIPAWHCAACSKITVGREDPSACAHCGSTAIEQDPDVLDTWFSSGLWPLTCLGWPEQSADLQRFYPTALMETGWDILFFWVARMMMFGMYFGGDVPFRNVFLHSMVLGEDGRKMAKMRGNVVDPMEIIEKYGADSLRFYLSTMAGQDQGIIFSRARVEGYRNFCNKLWNAARFALMNLEDFGPAELAAYRAQVIEKADVGPLAIADRWILARALETAIAVDELFSQYRLDLAAHAVYQFVWYELCDWYLELAKSNLREGAPPADRRATQGTLATVFDLVMRVLHPIVPFITEEIWQRLPRPAGAPASLMLAPFPRPRVRDGEKVLELDGPVARVGAILAEEGTLRAREDMTALVELTTAARSLKAEFKLPPGKRVEVLVRSDDPEVRARIARLHPLVVHLAKLQQLRLMEPHEVAPKEAATEVVRGGEVILPLAGLVDFAAERTRLSRDLEKARKEADGLTAKLQNPGFRAKAPPEVIAKGEARLVELGGDLERLQATLARLGG</sequence>
<keyword evidence="1 8" id="KW-0963">Cytoplasm</keyword>
<keyword evidence="2 8" id="KW-0436">Ligase</keyword>
<keyword evidence="5 8" id="KW-0648">Protein biosynthesis</keyword>
<dbReference type="RefSeq" id="WP_224197813.1">
    <property type="nucleotide sequence ID" value="NZ_JAIRAU010000060.1"/>
</dbReference>
<evidence type="ECO:0000259" key="10">
    <source>
        <dbReference type="Pfam" id="PF08264"/>
    </source>
</evidence>
<comment type="domain">
    <text evidence="8">ValRS has two distinct active sites: one for aminoacylation and one for editing. The misactivated threonine is translocated from the active site to the editing site.</text>
</comment>
<name>A0ABS7U733_9BACT</name>
<keyword evidence="13" id="KW-1185">Reference proteome</keyword>
<dbReference type="InterPro" id="IPR001412">
    <property type="entry name" value="aa-tRNA-synth_I_CS"/>
</dbReference>
<dbReference type="PRINTS" id="PR00986">
    <property type="entry name" value="TRNASYNTHVAL"/>
</dbReference>
<dbReference type="SUPFAM" id="SSF47323">
    <property type="entry name" value="Anticodon-binding domain of a subclass of class I aminoacyl-tRNA synthetases"/>
    <property type="match status" value="1"/>
</dbReference>
<proteinExistence type="inferred from homology"/>
<dbReference type="Pfam" id="PF08264">
    <property type="entry name" value="Anticodon_1"/>
    <property type="match status" value="1"/>
</dbReference>
<keyword evidence="6 8" id="KW-0030">Aminoacyl-tRNA synthetase</keyword>
<evidence type="ECO:0000256" key="8">
    <source>
        <dbReference type="HAMAP-Rule" id="MF_02004"/>
    </source>
</evidence>
<dbReference type="InterPro" id="IPR009080">
    <property type="entry name" value="tRNAsynth_Ia_anticodon-bd"/>
</dbReference>
<comment type="caution">
    <text evidence="8">Lacks conserved residue(s) required for the propagation of feature annotation.</text>
</comment>
<feature type="domain" description="Aminoacyl-tRNA synthetase class Ia" evidence="9">
    <location>
        <begin position="17"/>
        <end position="555"/>
    </location>
</feature>
<dbReference type="InterPro" id="IPR019499">
    <property type="entry name" value="Val-tRNA_synth_tRNA-bd"/>
</dbReference>
<dbReference type="NCBIfam" id="NF004349">
    <property type="entry name" value="PRK05729.1"/>
    <property type="match status" value="1"/>
</dbReference>
<comment type="subunit">
    <text evidence="8">Monomer.</text>
</comment>
<feature type="domain" description="Methionyl/Valyl/Leucyl/Isoleucyl-tRNA synthetase anticodon-binding" evidence="10">
    <location>
        <begin position="619"/>
        <end position="791"/>
    </location>
</feature>
<comment type="caution">
    <text evidence="12">The sequence shown here is derived from an EMBL/GenBank/DDBJ whole genome shotgun (WGS) entry which is preliminary data.</text>
</comment>
<dbReference type="Gene3D" id="3.40.50.620">
    <property type="entry name" value="HUPs"/>
    <property type="match status" value="2"/>
</dbReference>
<dbReference type="EMBL" id="JAIRAU010000060">
    <property type="protein sequence ID" value="MBZ5716071.1"/>
    <property type="molecule type" value="Genomic_DNA"/>
</dbReference>
<dbReference type="HAMAP" id="MF_02004">
    <property type="entry name" value="Val_tRNA_synth_type1"/>
    <property type="match status" value="1"/>
</dbReference>
<dbReference type="SUPFAM" id="SSF52374">
    <property type="entry name" value="Nucleotidylyl transferase"/>
    <property type="match status" value="1"/>
</dbReference>
<dbReference type="InterPro" id="IPR010978">
    <property type="entry name" value="tRNA-bd_arm"/>
</dbReference>
<dbReference type="PROSITE" id="PS00178">
    <property type="entry name" value="AA_TRNA_LIGASE_I"/>
    <property type="match status" value="1"/>
</dbReference>
<feature type="domain" description="Valyl-tRNA synthetase tRNA-binding arm" evidence="11">
    <location>
        <begin position="851"/>
        <end position="916"/>
    </location>
</feature>
<dbReference type="Gene3D" id="3.90.740.10">
    <property type="entry name" value="Valyl/Leucyl/Isoleucyl-tRNA synthetase, editing domain"/>
    <property type="match status" value="2"/>
</dbReference>
<organism evidence="12 13">
    <name type="scientific">Nannocystis pusilla</name>
    <dbReference type="NCBI Taxonomy" id="889268"/>
    <lineage>
        <taxon>Bacteria</taxon>
        <taxon>Pseudomonadati</taxon>
        <taxon>Myxococcota</taxon>
        <taxon>Polyangia</taxon>
        <taxon>Nannocystales</taxon>
        <taxon>Nannocystaceae</taxon>
        <taxon>Nannocystis</taxon>
    </lineage>
</organism>
<gene>
    <name evidence="8" type="primary">valS</name>
    <name evidence="12" type="ORF">K7C98_43140</name>
</gene>
<evidence type="ECO:0000313" key="12">
    <source>
        <dbReference type="EMBL" id="MBZ5716071.1"/>
    </source>
</evidence>
<feature type="coiled-coil region" evidence="8">
    <location>
        <begin position="849"/>
        <end position="876"/>
    </location>
</feature>
<keyword evidence="4 8" id="KW-0067">ATP-binding</keyword>
<dbReference type="InterPro" id="IPR037118">
    <property type="entry name" value="Val-tRNA_synth_C_sf"/>
</dbReference>
<feature type="binding site" evidence="8">
    <location>
        <position position="529"/>
    </location>
    <ligand>
        <name>ATP</name>
        <dbReference type="ChEBI" id="CHEBI:30616"/>
    </ligand>
</feature>
<keyword evidence="3 8" id="KW-0547">Nucleotide-binding</keyword>
<evidence type="ECO:0000259" key="9">
    <source>
        <dbReference type="Pfam" id="PF00133"/>
    </source>
</evidence>
<dbReference type="Gene3D" id="1.10.730.10">
    <property type="entry name" value="Isoleucyl-tRNA Synthetase, Domain 1"/>
    <property type="match status" value="1"/>
</dbReference>
<dbReference type="InterPro" id="IPR002300">
    <property type="entry name" value="aa-tRNA-synth_Ia"/>
</dbReference>
<comment type="domain">
    <text evidence="8">The C-terminal coiled-coil domain is crucial for aminoacylation activity.</text>
</comment>
<evidence type="ECO:0000259" key="11">
    <source>
        <dbReference type="Pfam" id="PF10458"/>
    </source>
</evidence>
<evidence type="ECO:0000256" key="1">
    <source>
        <dbReference type="ARBA" id="ARBA00022490"/>
    </source>
</evidence>
<evidence type="ECO:0000256" key="7">
    <source>
        <dbReference type="ARBA" id="ARBA00047552"/>
    </source>
</evidence>
<evidence type="ECO:0000256" key="5">
    <source>
        <dbReference type="ARBA" id="ARBA00022917"/>
    </source>
</evidence>
<dbReference type="InterPro" id="IPR033705">
    <property type="entry name" value="Anticodon_Ia_Val"/>
</dbReference>
<evidence type="ECO:0000313" key="13">
    <source>
        <dbReference type="Proteomes" id="UP001139031"/>
    </source>
</evidence>
<comment type="function">
    <text evidence="8">Catalyzes the attachment of valine to tRNA(Val). As ValRS can inadvertently accommodate and process structurally similar amino acids such as threonine, to avoid such errors, it has a 'posttransfer' editing activity that hydrolyzes mischarged Thr-tRNA(Val) in a tRNA-dependent manner.</text>
</comment>
<accession>A0ABS7U733</accession>
<dbReference type="InterPro" id="IPR002303">
    <property type="entry name" value="Valyl-tRNA_ligase"/>
</dbReference>
<comment type="subcellular location">
    <subcellularLocation>
        <location evidence="8">Cytoplasm</location>
    </subcellularLocation>
</comment>
<dbReference type="InterPro" id="IPR013155">
    <property type="entry name" value="M/V/L/I-tRNA-synth_anticd-bd"/>
</dbReference>
<dbReference type="SUPFAM" id="SSF50677">
    <property type="entry name" value="ValRS/IleRS/LeuRS editing domain"/>
    <property type="match status" value="1"/>
</dbReference>
<feature type="short sequence motif" description="'HIGH' region" evidence="8">
    <location>
        <begin position="45"/>
        <end position="55"/>
    </location>
</feature>
<comment type="similarity">
    <text evidence="8">Belongs to the class-I aminoacyl-tRNA synthetase family. ValS type 1 subfamily.</text>
</comment>
<dbReference type="EC" id="6.1.1.9" evidence="8"/>
<evidence type="ECO:0000256" key="3">
    <source>
        <dbReference type="ARBA" id="ARBA00022741"/>
    </source>
</evidence>
<dbReference type="GO" id="GO:0004832">
    <property type="term" value="F:valine-tRNA ligase activity"/>
    <property type="evidence" value="ECO:0007669"/>
    <property type="project" value="UniProtKB-EC"/>
</dbReference>
<dbReference type="Gene3D" id="1.10.287.380">
    <property type="entry name" value="Valyl-tRNA synthetase, C-terminal domain"/>
    <property type="match status" value="1"/>
</dbReference>
<dbReference type="CDD" id="cd07962">
    <property type="entry name" value="Anticodon_Ia_Val"/>
    <property type="match status" value="1"/>
</dbReference>
<dbReference type="PANTHER" id="PTHR11946:SF93">
    <property type="entry name" value="VALINE--TRNA LIGASE, CHLOROPLASTIC_MITOCHONDRIAL 2"/>
    <property type="match status" value="1"/>
</dbReference>
<reference evidence="12" key="1">
    <citation type="submission" date="2021-08" db="EMBL/GenBank/DDBJ databases">
        <authorList>
            <person name="Stevens D.C."/>
        </authorList>
    </citation>
    <scope>NUCLEOTIDE SEQUENCE</scope>
    <source>
        <strain evidence="12">DSM 53165</strain>
    </source>
</reference>
<dbReference type="Pfam" id="PF10458">
    <property type="entry name" value="Val_tRNA-synt_C"/>
    <property type="match status" value="1"/>
</dbReference>
<comment type="catalytic activity">
    <reaction evidence="7 8">
        <text>tRNA(Val) + L-valine + ATP = L-valyl-tRNA(Val) + AMP + diphosphate</text>
        <dbReference type="Rhea" id="RHEA:10704"/>
        <dbReference type="Rhea" id="RHEA-COMP:9672"/>
        <dbReference type="Rhea" id="RHEA-COMP:9708"/>
        <dbReference type="ChEBI" id="CHEBI:30616"/>
        <dbReference type="ChEBI" id="CHEBI:33019"/>
        <dbReference type="ChEBI" id="CHEBI:57762"/>
        <dbReference type="ChEBI" id="CHEBI:78442"/>
        <dbReference type="ChEBI" id="CHEBI:78537"/>
        <dbReference type="ChEBI" id="CHEBI:456215"/>
        <dbReference type="EC" id="6.1.1.9"/>
    </reaction>
</comment>
<dbReference type="InterPro" id="IPR009008">
    <property type="entry name" value="Val/Leu/Ile-tRNA-synth_edit"/>
</dbReference>
<keyword evidence="8" id="KW-0175">Coiled coil</keyword>
<evidence type="ECO:0000256" key="6">
    <source>
        <dbReference type="ARBA" id="ARBA00023146"/>
    </source>
</evidence>
<evidence type="ECO:0000256" key="2">
    <source>
        <dbReference type="ARBA" id="ARBA00022598"/>
    </source>
</evidence>
<protein>
    <recommendedName>
        <fullName evidence="8">Valine--tRNA ligase</fullName>
        <ecNumber evidence="8">6.1.1.9</ecNumber>
    </recommendedName>
    <alternativeName>
        <fullName evidence="8">Valyl-tRNA synthetase</fullName>
        <shortName evidence="8">ValRS</shortName>
    </alternativeName>
</protein>
<dbReference type="NCBIfam" id="TIGR00422">
    <property type="entry name" value="valS"/>
    <property type="match status" value="1"/>
</dbReference>
<dbReference type="Proteomes" id="UP001139031">
    <property type="component" value="Unassembled WGS sequence"/>
</dbReference>
<dbReference type="Pfam" id="PF00133">
    <property type="entry name" value="tRNA-synt_1"/>
    <property type="match status" value="1"/>
</dbReference>
<dbReference type="InterPro" id="IPR014729">
    <property type="entry name" value="Rossmann-like_a/b/a_fold"/>
</dbReference>
<dbReference type="SUPFAM" id="SSF46589">
    <property type="entry name" value="tRNA-binding arm"/>
    <property type="match status" value="1"/>
</dbReference>
<dbReference type="PANTHER" id="PTHR11946">
    <property type="entry name" value="VALYL-TRNA SYNTHETASES"/>
    <property type="match status" value="1"/>
</dbReference>